<accession>A0A840HWZ7</accession>
<gene>
    <name evidence="2" type="ORF">HNQ99_002941</name>
</gene>
<name>A0A840HWZ7_9SPHN</name>
<dbReference type="AlphaFoldDB" id="A0A840HWZ7"/>
<protein>
    <recommendedName>
        <fullName evidence="1">HEPN/Toprim N-terminal domain-containing protein</fullName>
    </recommendedName>
</protein>
<evidence type="ECO:0000259" key="1">
    <source>
        <dbReference type="Pfam" id="PF18871"/>
    </source>
</evidence>
<dbReference type="Pfam" id="PF18871">
    <property type="entry name" value="HEPN_Toprim_N"/>
    <property type="match status" value="1"/>
</dbReference>
<dbReference type="RefSeq" id="WP_184476857.1">
    <property type="nucleotide sequence ID" value="NZ_JACHOV010000012.1"/>
</dbReference>
<evidence type="ECO:0000313" key="2">
    <source>
        <dbReference type="EMBL" id="MBB4642605.1"/>
    </source>
</evidence>
<reference evidence="2 3" key="1">
    <citation type="submission" date="2020-08" db="EMBL/GenBank/DDBJ databases">
        <title>Genomic Encyclopedia of Type Strains, Phase IV (KMG-IV): sequencing the most valuable type-strain genomes for metagenomic binning, comparative biology and taxonomic classification.</title>
        <authorList>
            <person name="Goeker M."/>
        </authorList>
    </citation>
    <scope>NUCLEOTIDE SEQUENCE [LARGE SCALE GENOMIC DNA]</scope>
    <source>
        <strain evidence="2 3">DSM 7465</strain>
    </source>
</reference>
<evidence type="ECO:0000313" key="3">
    <source>
        <dbReference type="Proteomes" id="UP000575068"/>
    </source>
</evidence>
<dbReference type="InterPro" id="IPR041487">
    <property type="entry name" value="HEPN/Toprim-NTD1"/>
</dbReference>
<feature type="domain" description="HEPN/Toprim N-terminal" evidence="1">
    <location>
        <begin position="1"/>
        <end position="229"/>
    </location>
</feature>
<comment type="caution">
    <text evidence="2">The sequence shown here is derived from an EMBL/GenBank/DDBJ whole genome shotgun (WGS) entry which is preliminary data.</text>
</comment>
<dbReference type="EMBL" id="JACHOV010000012">
    <property type="protein sequence ID" value="MBB4642605.1"/>
    <property type="molecule type" value="Genomic_DNA"/>
</dbReference>
<keyword evidence="3" id="KW-1185">Reference proteome</keyword>
<sequence length="433" mass="48196">MGTEIELTVEGIALDWSKNMMGIDHGVLFQEGNRARRRAEEIDYYYFEQNQLDAAPYEAAFVRPLARVLPRLNLLGHGLDGARFAYEAAVQSAIELAEDVTSVELPTDFMSFDDFCAFCRRYPLSSLGDHVVASDAEGEAEVPPGRFAAHADEIRRIPKEIDPYPWLGGYDQSERRYFASVACILDAYSMLQVLGRDGANADAEVIWQYGPLVKNGWEDASSFVPGAPRHKRILVATEGTSDARIVRRALDVLRPDVTDFFRFIDVNESHPFWGTGSLVKFAEGLVRIDVQNQILFLLDNDAEGKDADRRLQNLGMPENMRAMVLPDQEAFRAFPARGPQGISSSDINGRAAAIECYLDLALPDYGPAQVLWSNYKKEVDAWQGALDFKESYAKHFFAQTDENLAGDGYDTSKLEAVLNSLIAEATILVSGRS</sequence>
<dbReference type="Proteomes" id="UP000575068">
    <property type="component" value="Unassembled WGS sequence"/>
</dbReference>
<organism evidence="2 3">
    <name type="scientific">Rhizorhapis suberifaciens</name>
    <name type="common">corky root of lettuce</name>
    <dbReference type="NCBI Taxonomy" id="13656"/>
    <lineage>
        <taxon>Bacteria</taxon>
        <taxon>Pseudomonadati</taxon>
        <taxon>Pseudomonadota</taxon>
        <taxon>Alphaproteobacteria</taxon>
        <taxon>Sphingomonadales</taxon>
        <taxon>Sphingomonadaceae</taxon>
        <taxon>Rhizorhapis</taxon>
    </lineage>
</organism>
<proteinExistence type="predicted"/>